<comment type="caution">
    <text evidence="2">The sequence shown here is derived from an EMBL/GenBank/DDBJ whole genome shotgun (WGS) entry which is preliminary data.</text>
</comment>
<sequence>MCALVPNTLWGNFSDLRVIQNLMEVSVDGAECHRGLWASAVANFLHRSGYDVQSPKGAPSPTETRRKFRHHSVGYIVGVMGETLNEDILNASFCQLFGKDKDYFISKNSATTYAGSLYYQHTSWWNGWNKLIHSIVGTEAPLVFNAQLTYSHTSNDLKTKMTKAFLPEKMVLPSLIKGDWGNDCFGLEFGGAVPVDLNNPWLFDTYTPFAKLQLIYAHQGDFKENTEQGRIFDSSSLTNLALPIGMKFERFAKNHDASFNVVLAYSPDIARSNPDCTTAMISDPVSAIWTTRATNLARNAFIAQAGNHFSITPRCEIFSQFGFELRGSARTYNIDLGSKIQF</sequence>
<evidence type="ECO:0000313" key="2">
    <source>
        <dbReference type="EMBL" id="EQM62572.1"/>
    </source>
</evidence>
<dbReference type="SUPFAM" id="SSF103515">
    <property type="entry name" value="Autotransporter"/>
    <property type="match status" value="1"/>
</dbReference>
<dbReference type="Pfam" id="PF03797">
    <property type="entry name" value="Autotransporter"/>
    <property type="match status" value="1"/>
</dbReference>
<evidence type="ECO:0000313" key="3">
    <source>
        <dbReference type="Proteomes" id="UP000016064"/>
    </source>
</evidence>
<dbReference type="SMART" id="SM00869">
    <property type="entry name" value="Autotransporter"/>
    <property type="match status" value="1"/>
</dbReference>
<reference evidence="2 3" key="1">
    <citation type="submission" date="2013-07" db="EMBL/GenBank/DDBJ databases">
        <title>Isolation of a new Chlamydia species from the feral Sacred Ibis (Threskiornis aethiopicus): Chlamydia ibidis.</title>
        <authorList>
            <person name="Vorimore F."/>
            <person name="Hsia R.-C."/>
            <person name="Huot-Creasy H."/>
            <person name="Bastian S."/>
            <person name="Deruyter L."/>
            <person name="Passet A."/>
            <person name="Sachse K."/>
            <person name="Bavoil P."/>
            <person name="Myers G."/>
            <person name="Laroucau K."/>
        </authorList>
    </citation>
    <scope>NUCLEOTIDE SEQUENCE [LARGE SCALE GENOMIC DNA]</scope>
    <source>
        <strain evidence="2 3">10-1398/6</strain>
    </source>
</reference>
<dbReference type="InterPro" id="IPR036709">
    <property type="entry name" value="Autotransporte_beta_dom_sf"/>
</dbReference>
<dbReference type="Proteomes" id="UP000016064">
    <property type="component" value="Unassembled WGS sequence"/>
</dbReference>
<dbReference type="PROSITE" id="PS51208">
    <property type="entry name" value="AUTOTRANSPORTER"/>
    <property type="match status" value="1"/>
</dbReference>
<dbReference type="Gene3D" id="2.40.128.130">
    <property type="entry name" value="Autotransporter beta-domain"/>
    <property type="match status" value="1"/>
</dbReference>
<keyword evidence="3" id="KW-1185">Reference proteome</keyword>
<organism evidence="2 3">
    <name type="scientific">Chlamydia ibidis 10-1398/6</name>
    <dbReference type="NCBI Taxonomy" id="1046581"/>
    <lineage>
        <taxon>Bacteria</taxon>
        <taxon>Pseudomonadati</taxon>
        <taxon>Chlamydiota</taxon>
        <taxon>Chlamydiia</taxon>
        <taxon>Chlamydiales</taxon>
        <taxon>Chlamydiaceae</taxon>
        <taxon>Chlamydia/Chlamydophila group</taxon>
        <taxon>Chlamydia</taxon>
    </lineage>
</organism>
<protein>
    <submittedName>
        <fullName evidence="2">Autotransporter beta-domain protein</fullName>
    </submittedName>
</protein>
<gene>
    <name evidence="2" type="ORF">H359_0753</name>
</gene>
<dbReference type="EMBL" id="APJW01000002">
    <property type="protein sequence ID" value="EQM62572.1"/>
    <property type="molecule type" value="Genomic_DNA"/>
</dbReference>
<feature type="domain" description="Autotransporter" evidence="1">
    <location>
        <begin position="29"/>
        <end position="342"/>
    </location>
</feature>
<name>A0ABN0MZ97_9CHLA</name>
<dbReference type="InterPro" id="IPR005546">
    <property type="entry name" value="Autotransporte_beta"/>
</dbReference>
<evidence type="ECO:0000259" key="1">
    <source>
        <dbReference type="PROSITE" id="PS51208"/>
    </source>
</evidence>
<proteinExistence type="predicted"/>
<accession>A0ABN0MZ97</accession>